<dbReference type="PANTHER" id="PTHR46289">
    <property type="entry name" value="52 KDA REPRESSOR OF THE INHIBITOR OF THE PROTEIN KINASE-LIKE PROTEIN-RELATED"/>
    <property type="match status" value="1"/>
</dbReference>
<accession>A0A9J6HCK1</accession>
<keyword evidence="2" id="KW-1185">Reference proteome</keyword>
<gene>
    <name evidence="1" type="ORF">HPB48_026593</name>
</gene>
<protein>
    <submittedName>
        <fullName evidence="1">Uncharacterized protein</fullName>
    </submittedName>
</protein>
<dbReference type="InterPro" id="IPR052958">
    <property type="entry name" value="IFN-induced_PKR_regulator"/>
</dbReference>
<reference evidence="1 2" key="1">
    <citation type="journal article" date="2020" name="Cell">
        <title>Large-Scale Comparative Analyses of Tick Genomes Elucidate Their Genetic Diversity and Vector Capacities.</title>
        <authorList>
            <consortium name="Tick Genome and Microbiome Consortium (TIGMIC)"/>
            <person name="Jia N."/>
            <person name="Wang J."/>
            <person name="Shi W."/>
            <person name="Du L."/>
            <person name="Sun Y."/>
            <person name="Zhan W."/>
            <person name="Jiang J.F."/>
            <person name="Wang Q."/>
            <person name="Zhang B."/>
            <person name="Ji P."/>
            <person name="Bell-Sakyi L."/>
            <person name="Cui X.M."/>
            <person name="Yuan T.T."/>
            <person name="Jiang B.G."/>
            <person name="Yang W.F."/>
            <person name="Lam T.T."/>
            <person name="Chang Q.C."/>
            <person name="Ding S.J."/>
            <person name="Wang X.J."/>
            <person name="Zhu J.G."/>
            <person name="Ruan X.D."/>
            <person name="Zhao L."/>
            <person name="Wei J.T."/>
            <person name="Ye R.Z."/>
            <person name="Que T.C."/>
            <person name="Du C.H."/>
            <person name="Zhou Y.H."/>
            <person name="Cheng J.X."/>
            <person name="Dai P.F."/>
            <person name="Guo W.B."/>
            <person name="Han X.H."/>
            <person name="Huang E.J."/>
            <person name="Li L.F."/>
            <person name="Wei W."/>
            <person name="Gao Y.C."/>
            <person name="Liu J.Z."/>
            <person name="Shao H.Z."/>
            <person name="Wang X."/>
            <person name="Wang C.C."/>
            <person name="Yang T.C."/>
            <person name="Huo Q.B."/>
            <person name="Li W."/>
            <person name="Chen H.Y."/>
            <person name="Chen S.E."/>
            <person name="Zhou L.G."/>
            <person name="Ni X.B."/>
            <person name="Tian J.H."/>
            <person name="Sheng Y."/>
            <person name="Liu T."/>
            <person name="Pan Y.S."/>
            <person name="Xia L.Y."/>
            <person name="Li J."/>
            <person name="Zhao F."/>
            <person name="Cao W.C."/>
        </authorList>
    </citation>
    <scope>NUCLEOTIDE SEQUENCE [LARGE SCALE GENOMIC DNA]</scope>
    <source>
        <strain evidence="1">HaeL-2018</strain>
    </source>
</reference>
<name>A0A9J6HCK1_HAELO</name>
<proteinExistence type="predicted"/>
<comment type="caution">
    <text evidence="1">The sequence shown here is derived from an EMBL/GenBank/DDBJ whole genome shotgun (WGS) entry which is preliminary data.</text>
</comment>
<sequence length="136" mass="15658">MLDATIVRLKSVREQIDTEFCSWFHMAEELANSVGTELTKPQVAGFQRNCANIPSLDTSEYYRRKVAIPFLDYVIQQMNTRFPKSDRVGLALLRLLPSSAVGSADLEKLREDLLFWEIDLPSPSSLKMELKERHHF</sequence>
<dbReference type="OrthoDB" id="6621209at2759"/>
<dbReference type="Proteomes" id="UP000821853">
    <property type="component" value="Unassembled WGS sequence"/>
</dbReference>
<evidence type="ECO:0000313" key="2">
    <source>
        <dbReference type="Proteomes" id="UP000821853"/>
    </source>
</evidence>
<dbReference type="EMBL" id="JABSTR010002729">
    <property type="protein sequence ID" value="KAH9384584.1"/>
    <property type="molecule type" value="Genomic_DNA"/>
</dbReference>
<dbReference type="AlphaFoldDB" id="A0A9J6HCK1"/>
<dbReference type="VEuPathDB" id="VectorBase:HLOH_053809"/>
<dbReference type="PANTHER" id="PTHR46289:SF14">
    <property type="entry name" value="DUF4371 DOMAIN-CONTAINING PROTEIN"/>
    <property type="match status" value="1"/>
</dbReference>
<organism evidence="1 2">
    <name type="scientific">Haemaphysalis longicornis</name>
    <name type="common">Bush tick</name>
    <dbReference type="NCBI Taxonomy" id="44386"/>
    <lineage>
        <taxon>Eukaryota</taxon>
        <taxon>Metazoa</taxon>
        <taxon>Ecdysozoa</taxon>
        <taxon>Arthropoda</taxon>
        <taxon>Chelicerata</taxon>
        <taxon>Arachnida</taxon>
        <taxon>Acari</taxon>
        <taxon>Parasitiformes</taxon>
        <taxon>Ixodida</taxon>
        <taxon>Ixodoidea</taxon>
        <taxon>Ixodidae</taxon>
        <taxon>Haemaphysalinae</taxon>
        <taxon>Haemaphysalis</taxon>
    </lineage>
</organism>
<evidence type="ECO:0000313" key="1">
    <source>
        <dbReference type="EMBL" id="KAH9384584.1"/>
    </source>
</evidence>